<feature type="transmembrane region" description="Helical" evidence="10">
    <location>
        <begin position="91"/>
        <end position="114"/>
    </location>
</feature>
<evidence type="ECO:0000313" key="13">
    <source>
        <dbReference type="Proteomes" id="UP000077405"/>
    </source>
</evidence>
<evidence type="ECO:0000256" key="10">
    <source>
        <dbReference type="HAMAP-Rule" id="MF_02078"/>
    </source>
</evidence>
<feature type="transmembrane region" description="Helical" evidence="10">
    <location>
        <begin position="349"/>
        <end position="370"/>
    </location>
</feature>
<dbReference type="InterPro" id="IPR051050">
    <property type="entry name" value="Lipid_II_flippase_MurJ/MviN"/>
</dbReference>
<evidence type="ECO:0000256" key="1">
    <source>
        <dbReference type="ARBA" id="ARBA00004651"/>
    </source>
</evidence>
<accession>A0A161JH51</accession>
<dbReference type="CDD" id="cd13123">
    <property type="entry name" value="MATE_MurJ_like"/>
    <property type="match status" value="1"/>
</dbReference>
<dbReference type="GO" id="GO:0008360">
    <property type="term" value="P:regulation of cell shape"/>
    <property type="evidence" value="ECO:0007669"/>
    <property type="project" value="UniProtKB-UniRule"/>
</dbReference>
<dbReference type="GO" id="GO:0034204">
    <property type="term" value="P:lipid translocation"/>
    <property type="evidence" value="ECO:0007669"/>
    <property type="project" value="TreeGrafter"/>
</dbReference>
<keyword evidence="6 10" id="KW-1133">Transmembrane helix</keyword>
<reference evidence="12 13" key="1">
    <citation type="journal article" date="2013" name="Int. J. Syst. Evol. Microbiol.">
        <title>Azospirillum humicireducens sp. nov., a nitrogen-fixing bacterium isolated from a microbial fuel cell.</title>
        <authorList>
            <person name="Zhou S."/>
            <person name="Han L."/>
            <person name="Wang Y."/>
            <person name="Yang G."/>
            <person name="Zhuang L."/>
            <person name="Hu P."/>
        </authorList>
    </citation>
    <scope>NUCLEOTIDE SEQUENCE [LARGE SCALE GENOMIC DNA]</scope>
    <source>
        <strain evidence="12 13">SgZ-5</strain>
    </source>
</reference>
<feature type="transmembrane region" description="Helical" evidence="10">
    <location>
        <begin position="134"/>
        <end position="154"/>
    </location>
</feature>
<dbReference type="Proteomes" id="UP000077405">
    <property type="component" value="Chromosome"/>
</dbReference>
<protein>
    <recommendedName>
        <fullName evidence="10">Probable lipid II flippase MurJ</fullName>
    </recommendedName>
</protein>
<dbReference type="HAMAP" id="MF_02078">
    <property type="entry name" value="MurJ_MviN"/>
    <property type="match status" value="1"/>
</dbReference>
<evidence type="ECO:0000256" key="6">
    <source>
        <dbReference type="ARBA" id="ARBA00022989"/>
    </source>
</evidence>
<dbReference type="OrthoDB" id="9816572at2"/>
<evidence type="ECO:0000256" key="8">
    <source>
        <dbReference type="ARBA" id="ARBA00060041"/>
    </source>
</evidence>
<evidence type="ECO:0000256" key="3">
    <source>
        <dbReference type="ARBA" id="ARBA00022692"/>
    </source>
</evidence>
<keyword evidence="13" id="KW-1185">Reference proteome</keyword>
<feature type="transmembrane region" description="Helical" evidence="10">
    <location>
        <begin position="50"/>
        <end position="70"/>
    </location>
</feature>
<dbReference type="GO" id="GO:0015648">
    <property type="term" value="F:lipid-linked peptidoglycan transporter activity"/>
    <property type="evidence" value="ECO:0007669"/>
    <property type="project" value="UniProtKB-UniRule"/>
</dbReference>
<feature type="transmembrane region" description="Helical" evidence="10">
    <location>
        <begin position="274"/>
        <end position="292"/>
    </location>
</feature>
<dbReference type="UniPathway" id="UPA00219"/>
<dbReference type="GO" id="GO:0071555">
    <property type="term" value="P:cell wall organization"/>
    <property type="evidence" value="ECO:0007669"/>
    <property type="project" value="UniProtKB-UniRule"/>
</dbReference>
<name>A0A161JH51_9PROT</name>
<dbReference type="GO" id="GO:0005886">
    <property type="term" value="C:plasma membrane"/>
    <property type="evidence" value="ECO:0007669"/>
    <property type="project" value="UniProtKB-SubCell"/>
</dbReference>
<feature type="transmembrane region" description="Helical" evidence="10">
    <location>
        <begin position="408"/>
        <end position="427"/>
    </location>
</feature>
<comment type="similarity">
    <text evidence="9 10 11">Belongs to the MurJ/MviN family.</text>
</comment>
<keyword evidence="2 10" id="KW-1003">Cell membrane</keyword>
<sequence>MSFARAIATVGGLTLLSRLAGFARDILTAAVLGAGPVADAFFVALKLPNLFRRLFAEGAFGVAFVPLFAAELQTRGRAAAVRFAEESLAMLLAMLLPFTLAAVVVMPWLMHGLAPGFADEPAKFALAVDMARLTFPYLALISLVALLGGVLNALDRFGPFAAAPIAFNLTLVAALLVAPRLGLEPGIAMAAAVTLSGAVQVGWMAWACRTAGVTLRLRRPRMTVGMWRLFRLIGPGAIGAGVMQINLFLNIVLASLLPSGAVSFLYYADRLNQMPLGVIGIAIGTALLPVLARHAAAGDDGMVRHYLSRALEFSLLLGLPAAVALGVAGEPMVSVLFQRGAFGPQEAHATAMALAAYAIGIPAYVIVKSLNAAFFARHDTVTPVRVAIIVTVATAALALALMPWLGHVGIALATGLTAWLDVVLLVAAMRKRGLFDLDDRLQHRAPRIAAAAVGMGAVLALGGGLLAPWLEAPSTAMRFTALALLVAGGAAAFGALAVALGGASLGDVKGMLSKSPLAAEERR</sequence>
<keyword evidence="3 10" id="KW-0812">Transmembrane</keyword>
<keyword evidence="10 11" id="KW-0961">Cell wall biogenesis/degradation</keyword>
<comment type="function">
    <text evidence="8 10 11">Involved in peptidoglycan biosynthesis. Transports lipid-linked peptidoglycan precursors from the inner to the outer leaflet of the cytoplasmic membrane.</text>
</comment>
<evidence type="ECO:0000256" key="2">
    <source>
        <dbReference type="ARBA" id="ARBA00022475"/>
    </source>
</evidence>
<dbReference type="PRINTS" id="PR01806">
    <property type="entry name" value="VIRFACTRMVIN"/>
</dbReference>
<evidence type="ECO:0000256" key="4">
    <source>
        <dbReference type="ARBA" id="ARBA00022960"/>
    </source>
</evidence>
<gene>
    <name evidence="10" type="primary">murJ</name>
    <name evidence="12" type="synonym">mviN</name>
    <name evidence="12" type="ORF">A6A40_06865</name>
</gene>
<dbReference type="PIRSF" id="PIRSF002869">
    <property type="entry name" value="MviN"/>
    <property type="match status" value="1"/>
</dbReference>
<evidence type="ECO:0000256" key="11">
    <source>
        <dbReference type="PIRNR" id="PIRNR002869"/>
    </source>
</evidence>
<evidence type="ECO:0000313" key="12">
    <source>
        <dbReference type="EMBL" id="ANC91647.1"/>
    </source>
</evidence>
<comment type="pathway">
    <text evidence="10">Cell wall biogenesis; peptidoglycan biosynthesis.</text>
</comment>
<keyword evidence="10 11" id="KW-0813">Transport</keyword>
<dbReference type="NCBIfam" id="TIGR01695">
    <property type="entry name" value="murJ_mviN"/>
    <property type="match status" value="1"/>
</dbReference>
<evidence type="ECO:0000256" key="9">
    <source>
        <dbReference type="ARBA" id="ARBA00061532"/>
    </source>
</evidence>
<feature type="transmembrane region" description="Helical" evidence="10">
    <location>
        <begin position="313"/>
        <end position="337"/>
    </location>
</feature>
<dbReference type="STRING" id="1226968.A6A40_06865"/>
<dbReference type="Pfam" id="PF03023">
    <property type="entry name" value="MurJ"/>
    <property type="match status" value="1"/>
</dbReference>
<feature type="transmembrane region" description="Helical" evidence="10">
    <location>
        <begin position="382"/>
        <end position="402"/>
    </location>
</feature>
<dbReference type="InterPro" id="IPR004268">
    <property type="entry name" value="MurJ"/>
</dbReference>
<feature type="transmembrane region" description="Helical" evidence="10">
    <location>
        <begin position="187"/>
        <end position="208"/>
    </location>
</feature>
<organism evidence="12 13">
    <name type="scientific">Azospirillum humicireducens</name>
    <dbReference type="NCBI Taxonomy" id="1226968"/>
    <lineage>
        <taxon>Bacteria</taxon>
        <taxon>Pseudomonadati</taxon>
        <taxon>Pseudomonadota</taxon>
        <taxon>Alphaproteobacteria</taxon>
        <taxon>Rhodospirillales</taxon>
        <taxon>Azospirillaceae</taxon>
        <taxon>Azospirillum</taxon>
    </lineage>
</organism>
<keyword evidence="10" id="KW-0997">Cell inner membrane</keyword>
<evidence type="ECO:0000256" key="7">
    <source>
        <dbReference type="ARBA" id="ARBA00023136"/>
    </source>
</evidence>
<feature type="transmembrane region" description="Helical" evidence="10">
    <location>
        <begin position="448"/>
        <end position="470"/>
    </location>
</feature>
<dbReference type="GO" id="GO:0009252">
    <property type="term" value="P:peptidoglycan biosynthetic process"/>
    <property type="evidence" value="ECO:0007669"/>
    <property type="project" value="UniProtKB-UniRule"/>
</dbReference>
<dbReference type="PANTHER" id="PTHR47019">
    <property type="entry name" value="LIPID II FLIPPASE MURJ"/>
    <property type="match status" value="1"/>
</dbReference>
<proteinExistence type="inferred from homology"/>
<feature type="transmembrane region" description="Helical" evidence="10">
    <location>
        <begin position="229"/>
        <end position="254"/>
    </location>
</feature>
<feature type="transmembrane region" description="Helical" evidence="10">
    <location>
        <begin position="161"/>
        <end position="181"/>
    </location>
</feature>
<dbReference type="KEGG" id="ahu:A6A40_06865"/>
<dbReference type="RefSeq" id="WP_063634742.1">
    <property type="nucleotide sequence ID" value="NZ_CP015285.1"/>
</dbReference>
<keyword evidence="7 10" id="KW-0472">Membrane</keyword>
<evidence type="ECO:0000256" key="5">
    <source>
        <dbReference type="ARBA" id="ARBA00022984"/>
    </source>
</evidence>
<keyword evidence="5 10" id="KW-0573">Peptidoglycan synthesis</keyword>
<dbReference type="PANTHER" id="PTHR47019:SF1">
    <property type="entry name" value="LIPID II FLIPPASE MURJ"/>
    <property type="match status" value="1"/>
</dbReference>
<feature type="transmembrane region" description="Helical" evidence="10">
    <location>
        <begin position="482"/>
        <end position="505"/>
    </location>
</feature>
<comment type="subcellular location">
    <subcellularLocation>
        <location evidence="10">Cell inner membrane</location>
        <topology evidence="10">Multi-pass membrane protein</topology>
    </subcellularLocation>
    <subcellularLocation>
        <location evidence="1">Cell membrane</location>
        <topology evidence="1">Multi-pass membrane protein</topology>
    </subcellularLocation>
</comment>
<dbReference type="EMBL" id="CP015285">
    <property type="protein sequence ID" value="ANC91647.1"/>
    <property type="molecule type" value="Genomic_DNA"/>
</dbReference>
<keyword evidence="4 10" id="KW-0133">Cell shape</keyword>
<dbReference type="AlphaFoldDB" id="A0A161JH51"/>